<evidence type="ECO:0008006" key="5">
    <source>
        <dbReference type="Google" id="ProtNLM"/>
    </source>
</evidence>
<keyword evidence="2" id="KW-1133">Transmembrane helix</keyword>
<evidence type="ECO:0000256" key="3">
    <source>
        <dbReference type="SAM" id="SignalP"/>
    </source>
</evidence>
<evidence type="ECO:0000256" key="1">
    <source>
        <dbReference type="SAM" id="MobiDB-lite"/>
    </source>
</evidence>
<evidence type="ECO:0000313" key="4">
    <source>
        <dbReference type="EMBL" id="CAA9473403.1"/>
    </source>
</evidence>
<dbReference type="AlphaFoldDB" id="A0A6J4RRS6"/>
<dbReference type="EMBL" id="CADCVI010000138">
    <property type="protein sequence ID" value="CAA9473403.1"/>
    <property type="molecule type" value="Genomic_DNA"/>
</dbReference>
<reference evidence="4" key="1">
    <citation type="submission" date="2020-02" db="EMBL/GenBank/DDBJ databases">
        <authorList>
            <person name="Meier V. D."/>
        </authorList>
    </citation>
    <scope>NUCLEOTIDE SEQUENCE</scope>
    <source>
        <strain evidence="4">AVDCRST_MAG25</strain>
    </source>
</reference>
<feature type="chain" id="PRO_5039245813" description="Gram-positive cocci surface proteins LPxTG domain-containing protein" evidence="3">
    <location>
        <begin position="29"/>
        <end position="184"/>
    </location>
</feature>
<feature type="signal peptide" evidence="3">
    <location>
        <begin position="1"/>
        <end position="28"/>
    </location>
</feature>
<keyword evidence="2" id="KW-0472">Membrane</keyword>
<organism evidence="4">
    <name type="scientific">uncultured Rubrobacteraceae bacterium</name>
    <dbReference type="NCBI Taxonomy" id="349277"/>
    <lineage>
        <taxon>Bacteria</taxon>
        <taxon>Bacillati</taxon>
        <taxon>Actinomycetota</taxon>
        <taxon>Rubrobacteria</taxon>
        <taxon>Rubrobacterales</taxon>
        <taxon>Rubrobacteraceae</taxon>
        <taxon>environmental samples</taxon>
    </lineage>
</organism>
<evidence type="ECO:0000256" key="2">
    <source>
        <dbReference type="SAM" id="Phobius"/>
    </source>
</evidence>
<accession>A0A6J4RRS6</accession>
<feature type="region of interest" description="Disordered" evidence="1">
    <location>
        <begin position="131"/>
        <end position="152"/>
    </location>
</feature>
<gene>
    <name evidence="4" type="ORF">AVDCRST_MAG25-2222</name>
</gene>
<keyword evidence="2" id="KW-0812">Transmembrane</keyword>
<feature type="transmembrane region" description="Helical" evidence="2">
    <location>
        <begin position="158"/>
        <end position="178"/>
    </location>
</feature>
<keyword evidence="3" id="KW-0732">Signal</keyword>
<name>A0A6J4RRS6_9ACTN</name>
<proteinExistence type="predicted"/>
<protein>
    <recommendedName>
        <fullName evidence="5">Gram-positive cocci surface proteins LPxTG domain-containing protein</fullName>
    </recommendedName>
</protein>
<sequence length="184" mass="19177">MRRGIRSARDVALISVCLFGLTVAPALAGLQTSSGTLASCSGGGVDVDLVATGTVEDVASSRTEVMVERVLLGDKTYAGKRLIIQTDSGTNSSISEEVSFREGASYELYLQDAGDYWKTNFCLGTRESVETPRTDAGVSGPDGSPALPTIPETGGPDVPVFAVFGGLVLAGTVAILRLGTWCRR</sequence>